<dbReference type="InterPro" id="IPR015590">
    <property type="entry name" value="Aldehyde_DH_dom"/>
</dbReference>
<evidence type="ECO:0000256" key="3">
    <source>
        <dbReference type="ARBA" id="ARBA00023027"/>
    </source>
</evidence>
<evidence type="ECO:0000256" key="4">
    <source>
        <dbReference type="PIRNR" id="PIRNR036492"/>
    </source>
</evidence>
<comment type="similarity">
    <text evidence="1 4 6">Belongs to the aldehyde dehydrogenase family.</text>
</comment>
<dbReference type="InterPro" id="IPR016160">
    <property type="entry name" value="Ald_DH_CS_CYS"/>
</dbReference>
<dbReference type="Proteomes" id="UP000765845">
    <property type="component" value="Unassembled WGS sequence"/>
</dbReference>
<protein>
    <recommendedName>
        <fullName evidence="4">Aldehyde dehydrogenase</fullName>
    </recommendedName>
</protein>
<dbReference type="Pfam" id="PF00171">
    <property type="entry name" value="Aldedh"/>
    <property type="match status" value="1"/>
</dbReference>
<dbReference type="Gene3D" id="3.40.309.10">
    <property type="entry name" value="Aldehyde Dehydrogenase, Chain A, domain 2"/>
    <property type="match status" value="1"/>
</dbReference>
<dbReference type="CDD" id="cd07134">
    <property type="entry name" value="ALDH_AlkH-like"/>
    <property type="match status" value="1"/>
</dbReference>
<evidence type="ECO:0000259" key="7">
    <source>
        <dbReference type="Pfam" id="PF00171"/>
    </source>
</evidence>
<dbReference type="PANTHER" id="PTHR43570">
    <property type="entry name" value="ALDEHYDE DEHYDROGENASE"/>
    <property type="match status" value="1"/>
</dbReference>
<dbReference type="RefSeq" id="WP_168448555.1">
    <property type="nucleotide sequence ID" value="NZ_JAAWWK010000001.1"/>
</dbReference>
<keyword evidence="2 4" id="KW-0560">Oxidoreductase</keyword>
<accession>A0ABX1GA26</accession>
<dbReference type="PIRSF" id="PIRSF036492">
    <property type="entry name" value="ALDH"/>
    <property type="match status" value="1"/>
</dbReference>
<proteinExistence type="inferred from homology"/>
<evidence type="ECO:0000256" key="6">
    <source>
        <dbReference type="RuleBase" id="RU003345"/>
    </source>
</evidence>
<organism evidence="8 9">
    <name type="scientific">Spongiibacter thalassae</name>
    <dbReference type="NCBI Taxonomy" id="2721624"/>
    <lineage>
        <taxon>Bacteria</taxon>
        <taxon>Pseudomonadati</taxon>
        <taxon>Pseudomonadota</taxon>
        <taxon>Gammaproteobacteria</taxon>
        <taxon>Cellvibrionales</taxon>
        <taxon>Spongiibacteraceae</taxon>
        <taxon>Spongiibacter</taxon>
    </lineage>
</organism>
<dbReference type="PANTHER" id="PTHR43570:SF20">
    <property type="entry name" value="ALDEHYDE DEHYDROGENASE ALDX-RELATED"/>
    <property type="match status" value="1"/>
</dbReference>
<dbReference type="Gene3D" id="3.40.605.10">
    <property type="entry name" value="Aldehyde Dehydrogenase, Chain A, domain 1"/>
    <property type="match status" value="1"/>
</dbReference>
<dbReference type="PROSITE" id="PS00687">
    <property type="entry name" value="ALDEHYDE_DEHYDR_GLU"/>
    <property type="match status" value="1"/>
</dbReference>
<dbReference type="EMBL" id="JAAWWK010000001">
    <property type="protein sequence ID" value="NKI16009.1"/>
    <property type="molecule type" value="Genomic_DNA"/>
</dbReference>
<dbReference type="InterPro" id="IPR029510">
    <property type="entry name" value="Ald_DH_CS_GLU"/>
</dbReference>
<sequence>MESTVSAPDQLAPLPATETLTPELHSDIQRIFELQQSTALRLRRSTVNERLGKLEKLKQSILNHREDIVAAAEQDFGRSGAEAEFTEMMPVLMEIADHRKHLKRWLRPKRAPLSAMMLGTRSETRYEPRGRCLIIAPWNYPVTLTLGPLVPAIACGNTVMIKTSEMAPHFSAVLVTIIRECFNEDEVAIFEGDASVAKALLDLPFDHMFFTGAPGIGKLVMAAAARHLSSVTLELGGKSPIVIDNSADLELAARTIAWGKYINNGQTCIAPDHIYVQNDIKDQFVSAISRALSEWYGEGLQAQQSQLARIINQRHTDRVVGLLENAKALGAKVVYGGAVDREDRFVSPTLLSDIPDNADIMSEEIFGPLLPIIGFNQLDEVIDQINRAPKPLALYIWSRNDSNAEKIIQNTSAGGTCVNHIAAHFLNQNLPFGGVNNSGIGSYHGEWGISAFSHERAVLKTQFFTAKIFFPPNAEKLRKPLQWVMGKL</sequence>
<comment type="caution">
    <text evidence="8">The sequence shown here is derived from an EMBL/GenBank/DDBJ whole genome shotgun (WGS) entry which is preliminary data.</text>
</comment>
<evidence type="ECO:0000256" key="5">
    <source>
        <dbReference type="PROSITE-ProRule" id="PRU10007"/>
    </source>
</evidence>
<keyword evidence="3" id="KW-0520">NAD</keyword>
<feature type="active site" evidence="5">
    <location>
        <position position="234"/>
    </location>
</feature>
<dbReference type="InterPro" id="IPR012394">
    <property type="entry name" value="Aldehyde_DH_NAD(P)"/>
</dbReference>
<dbReference type="PROSITE" id="PS00070">
    <property type="entry name" value="ALDEHYDE_DEHYDR_CYS"/>
    <property type="match status" value="1"/>
</dbReference>
<evidence type="ECO:0000256" key="1">
    <source>
        <dbReference type="ARBA" id="ARBA00009986"/>
    </source>
</evidence>
<dbReference type="InterPro" id="IPR016161">
    <property type="entry name" value="Ald_DH/histidinol_DH"/>
</dbReference>
<evidence type="ECO:0000313" key="9">
    <source>
        <dbReference type="Proteomes" id="UP000765845"/>
    </source>
</evidence>
<gene>
    <name evidence="8" type="ORF">HCU74_01125</name>
</gene>
<dbReference type="InterPro" id="IPR016163">
    <property type="entry name" value="Ald_DH_C"/>
</dbReference>
<reference evidence="8 9" key="1">
    <citation type="submission" date="2020-04" db="EMBL/GenBank/DDBJ databases">
        <authorList>
            <person name="Yoon J."/>
        </authorList>
    </citation>
    <scope>NUCLEOTIDE SEQUENCE [LARGE SCALE GENOMIC DNA]</scope>
    <source>
        <strain evidence="8 9">KMU-166</strain>
    </source>
</reference>
<evidence type="ECO:0000256" key="2">
    <source>
        <dbReference type="ARBA" id="ARBA00023002"/>
    </source>
</evidence>
<keyword evidence="9" id="KW-1185">Reference proteome</keyword>
<evidence type="ECO:0000313" key="8">
    <source>
        <dbReference type="EMBL" id="NKI16009.1"/>
    </source>
</evidence>
<dbReference type="SUPFAM" id="SSF53720">
    <property type="entry name" value="ALDH-like"/>
    <property type="match status" value="1"/>
</dbReference>
<dbReference type="InterPro" id="IPR016162">
    <property type="entry name" value="Ald_DH_N"/>
</dbReference>
<name>A0ABX1GA26_9GAMM</name>
<feature type="domain" description="Aldehyde dehydrogenase" evidence="7">
    <location>
        <begin position="26"/>
        <end position="457"/>
    </location>
</feature>